<organism evidence="1 2">
    <name type="scientific">Sphingobium yanoikuyae</name>
    <name type="common">Sphingomonas yanoikuyae</name>
    <dbReference type="NCBI Taxonomy" id="13690"/>
    <lineage>
        <taxon>Bacteria</taxon>
        <taxon>Pseudomonadati</taxon>
        <taxon>Pseudomonadota</taxon>
        <taxon>Alphaproteobacteria</taxon>
        <taxon>Sphingomonadales</taxon>
        <taxon>Sphingomonadaceae</taxon>
        <taxon>Sphingobium</taxon>
    </lineage>
</organism>
<dbReference type="EMBL" id="JGVR01000014">
    <property type="protein sequence ID" value="KEZ18751.1"/>
    <property type="molecule type" value="Genomic_DNA"/>
</dbReference>
<protein>
    <submittedName>
        <fullName evidence="1">Entericidin</fullName>
    </submittedName>
</protein>
<proteinExistence type="predicted"/>
<gene>
    <name evidence="1" type="ORF">CP98_02462</name>
</gene>
<name>A0A084ELA9_SPHYA</name>
<reference evidence="1 2" key="1">
    <citation type="submission" date="2014-03" db="EMBL/GenBank/DDBJ databases">
        <title>Genome sequence of Sphingobium yanoikuyae B1.</title>
        <authorList>
            <person name="Gan H.M."/>
            <person name="Gan H.Y."/>
            <person name="Savka M.A."/>
        </authorList>
    </citation>
    <scope>NUCLEOTIDE SEQUENCE [LARGE SCALE GENOMIC DNA]</scope>
    <source>
        <strain evidence="1 2">B1</strain>
    </source>
</reference>
<dbReference type="Proteomes" id="UP000028534">
    <property type="component" value="Unassembled WGS sequence"/>
</dbReference>
<accession>A0A084ELA9</accession>
<dbReference type="AlphaFoldDB" id="A0A084ELA9"/>
<sequence>MPDVSSAALQLLGNYLCPARLRALYRSNQHKLESAASMRQTVALVLASMLLSALAACNTVQGVGRDIESVGTAGKEVIH</sequence>
<dbReference type="PATRIC" id="fig|13690.10.peg.2529"/>
<comment type="caution">
    <text evidence="1">The sequence shown here is derived from an EMBL/GenBank/DDBJ whole genome shotgun (WGS) entry which is preliminary data.</text>
</comment>
<evidence type="ECO:0000313" key="2">
    <source>
        <dbReference type="Proteomes" id="UP000028534"/>
    </source>
</evidence>
<evidence type="ECO:0000313" key="1">
    <source>
        <dbReference type="EMBL" id="KEZ18751.1"/>
    </source>
</evidence>